<evidence type="ECO:0000313" key="1">
    <source>
        <dbReference type="EMBL" id="GAA4263440.1"/>
    </source>
</evidence>
<reference evidence="2" key="1">
    <citation type="journal article" date="2019" name="Int. J. Syst. Evol. Microbiol.">
        <title>The Global Catalogue of Microorganisms (GCM) 10K type strain sequencing project: providing services to taxonomists for standard genome sequencing and annotation.</title>
        <authorList>
            <consortium name="The Broad Institute Genomics Platform"/>
            <consortium name="The Broad Institute Genome Sequencing Center for Infectious Disease"/>
            <person name="Wu L."/>
            <person name="Ma J."/>
        </authorList>
    </citation>
    <scope>NUCLEOTIDE SEQUENCE [LARGE SCALE GENOMIC DNA]</scope>
    <source>
        <strain evidence="2">JCM 17441</strain>
    </source>
</reference>
<accession>A0ABP8DTT6</accession>
<keyword evidence="2" id="KW-1185">Reference proteome</keyword>
<sequence length="266" mass="29828">MPEPSRVPEFTIAFLVHSNLPLLERTIPTTIATLTAASRRTYDLVLVIDVTQTTPLNDLLTLSTQWGFDEVRLRTRSRHTAGGDPPNNGHVNWMPGKGRYFISVEGDVVAFRSGPGDVLDMLAASFERCQDLQLATRIDDHECWQWPLADVAPPMAPGIRSVNRVASHFLVYDLPRATSHMWAAGGPPADRFYDSPERWFNYEDWLSETFAAPDGPGIGYLDDLPIAVFHCDEKVAPGASVYTQDLEVRLRVFEQRRAECVYAHDS</sequence>
<evidence type="ECO:0000313" key="2">
    <source>
        <dbReference type="Proteomes" id="UP001500620"/>
    </source>
</evidence>
<dbReference type="RefSeq" id="WP_345142770.1">
    <property type="nucleotide sequence ID" value="NZ_BAABAT010000069.1"/>
</dbReference>
<protein>
    <recommendedName>
        <fullName evidence="3">Glycosyltransferase</fullName>
    </recommendedName>
</protein>
<dbReference type="Proteomes" id="UP001500620">
    <property type="component" value="Unassembled WGS sequence"/>
</dbReference>
<evidence type="ECO:0008006" key="3">
    <source>
        <dbReference type="Google" id="ProtNLM"/>
    </source>
</evidence>
<comment type="caution">
    <text evidence="1">The sequence shown here is derived from an EMBL/GenBank/DDBJ whole genome shotgun (WGS) entry which is preliminary data.</text>
</comment>
<gene>
    <name evidence="1" type="ORF">GCM10022255_108010</name>
</gene>
<organism evidence="1 2">
    <name type="scientific">Dactylosporangium darangshiense</name>
    <dbReference type="NCBI Taxonomy" id="579108"/>
    <lineage>
        <taxon>Bacteria</taxon>
        <taxon>Bacillati</taxon>
        <taxon>Actinomycetota</taxon>
        <taxon>Actinomycetes</taxon>
        <taxon>Micromonosporales</taxon>
        <taxon>Micromonosporaceae</taxon>
        <taxon>Dactylosporangium</taxon>
    </lineage>
</organism>
<dbReference type="EMBL" id="BAABAT010000069">
    <property type="protein sequence ID" value="GAA4263440.1"/>
    <property type="molecule type" value="Genomic_DNA"/>
</dbReference>
<name>A0ABP8DTT6_9ACTN</name>
<proteinExistence type="predicted"/>